<keyword evidence="3" id="KW-1185">Reference proteome</keyword>
<sequence>MSLEKQIWQLLSDVELFMHANGLWSELPPALEAFDSQEPFCIDTMSPQEWLQWVFIPRMRALLESHRPLPTRIAITPYYEEAFRERQDELRPLLEALAKIDGALSAGGA</sequence>
<accession>A0AAV5N2V7</accession>
<dbReference type="InterPro" id="IPR036814">
    <property type="entry name" value="YqcC-like_sf"/>
</dbReference>
<evidence type="ECO:0000313" key="2">
    <source>
        <dbReference type="EMBL" id="GKX55349.1"/>
    </source>
</evidence>
<comment type="caution">
    <text evidence="2">The sequence shown here is derived from an EMBL/GenBank/DDBJ whole genome shotgun (WGS) entry which is preliminary data.</text>
</comment>
<dbReference type="PIRSF" id="PIRSF006257">
    <property type="entry name" value="UCP006257"/>
    <property type="match status" value="1"/>
</dbReference>
<evidence type="ECO:0000313" key="3">
    <source>
        <dbReference type="Proteomes" id="UP001058124"/>
    </source>
</evidence>
<gene>
    <name evidence="2" type="ORF">SOASR030_14610</name>
</gene>
<name>A0AAV5N2V7_9GAMM</name>
<dbReference type="AlphaFoldDB" id="A0AAV5N2V7"/>
<dbReference type="RefSeq" id="WP_027274270.1">
    <property type="nucleotide sequence ID" value="NZ_BRLH01000002.1"/>
</dbReference>
<dbReference type="Gene3D" id="1.20.1440.40">
    <property type="entry name" value="YqcC-like"/>
    <property type="match status" value="1"/>
</dbReference>
<dbReference type="PANTHER" id="PTHR39586">
    <property type="entry name" value="CYTOPLASMIC PROTEIN-RELATED"/>
    <property type="match status" value="1"/>
</dbReference>
<dbReference type="SUPFAM" id="SSF158452">
    <property type="entry name" value="YqcC-like"/>
    <property type="match status" value="1"/>
</dbReference>
<dbReference type="Proteomes" id="UP001058124">
    <property type="component" value="Unassembled WGS sequence"/>
</dbReference>
<dbReference type="EMBL" id="BRLH01000002">
    <property type="protein sequence ID" value="GKX55349.1"/>
    <property type="molecule type" value="Genomic_DNA"/>
</dbReference>
<organism evidence="2 3">
    <name type="scientific">Leminorella grimontii</name>
    <dbReference type="NCBI Taxonomy" id="82981"/>
    <lineage>
        <taxon>Bacteria</taxon>
        <taxon>Pseudomonadati</taxon>
        <taxon>Pseudomonadota</taxon>
        <taxon>Gammaproteobacteria</taxon>
        <taxon>Enterobacterales</taxon>
        <taxon>Budviciaceae</taxon>
        <taxon>Leminorella</taxon>
    </lineage>
</organism>
<feature type="domain" description="YqcC-like" evidence="1">
    <location>
        <begin position="7"/>
        <end position="101"/>
    </location>
</feature>
<dbReference type="InterPro" id="IPR023376">
    <property type="entry name" value="YqcC-like_dom"/>
</dbReference>
<evidence type="ECO:0000259" key="1">
    <source>
        <dbReference type="Pfam" id="PF04287"/>
    </source>
</evidence>
<dbReference type="PANTHER" id="PTHR39586:SF1">
    <property type="entry name" value="CYTOPLASMIC PROTEIN"/>
    <property type="match status" value="1"/>
</dbReference>
<protein>
    <recommendedName>
        <fullName evidence="1">YqcC-like domain-containing protein</fullName>
    </recommendedName>
</protein>
<proteinExistence type="predicted"/>
<dbReference type="GO" id="GO:0044010">
    <property type="term" value="P:single-species biofilm formation"/>
    <property type="evidence" value="ECO:0007669"/>
    <property type="project" value="TreeGrafter"/>
</dbReference>
<dbReference type="InterPro" id="IPR007384">
    <property type="entry name" value="UCP006257"/>
</dbReference>
<reference evidence="2" key="1">
    <citation type="submission" date="2022-06" db="EMBL/GenBank/DDBJ databases">
        <title>Draft genome sequences of Leminorella grimontii str. JCM5902.</title>
        <authorList>
            <person name="Wakabayashi Y."/>
            <person name="Kojima K."/>
        </authorList>
    </citation>
    <scope>NUCLEOTIDE SEQUENCE</scope>
    <source>
        <strain evidence="2">JCM 5902</strain>
    </source>
</reference>
<dbReference type="Pfam" id="PF04287">
    <property type="entry name" value="DUF446"/>
    <property type="match status" value="1"/>
</dbReference>